<dbReference type="PROSITE" id="PS01098">
    <property type="entry name" value="LIPASE_GDSL_SER"/>
    <property type="match status" value="1"/>
</dbReference>
<organism evidence="2 3">
    <name type="scientific">Actinopolymorpha pittospori</name>
    <dbReference type="NCBI Taxonomy" id="648752"/>
    <lineage>
        <taxon>Bacteria</taxon>
        <taxon>Bacillati</taxon>
        <taxon>Actinomycetota</taxon>
        <taxon>Actinomycetes</taxon>
        <taxon>Propionibacteriales</taxon>
        <taxon>Actinopolymorphaceae</taxon>
        <taxon>Actinopolymorpha</taxon>
    </lineage>
</organism>
<dbReference type="Pfam" id="PF13472">
    <property type="entry name" value="Lipase_GDSL_2"/>
    <property type="match status" value="1"/>
</dbReference>
<dbReference type="EMBL" id="JADBEM010000001">
    <property type="protein sequence ID" value="MBE1611013.1"/>
    <property type="molecule type" value="Genomic_DNA"/>
</dbReference>
<gene>
    <name evidence="2" type="ORF">HEB94_007861</name>
</gene>
<evidence type="ECO:0000259" key="1">
    <source>
        <dbReference type="Pfam" id="PF13472"/>
    </source>
</evidence>
<protein>
    <submittedName>
        <fullName evidence="2">Lysophospholipase L1-like esterase</fullName>
    </submittedName>
</protein>
<dbReference type="GO" id="GO:0004622">
    <property type="term" value="F:phosphatidylcholine lysophospholipase activity"/>
    <property type="evidence" value="ECO:0007669"/>
    <property type="project" value="TreeGrafter"/>
</dbReference>
<proteinExistence type="predicted"/>
<dbReference type="PANTHER" id="PTHR30383:SF5">
    <property type="entry name" value="SGNH HYDROLASE-TYPE ESTERASE DOMAIN-CONTAINING PROTEIN"/>
    <property type="match status" value="1"/>
</dbReference>
<dbReference type="InterPro" id="IPR051532">
    <property type="entry name" value="Ester_Hydrolysis_Enzymes"/>
</dbReference>
<dbReference type="InterPro" id="IPR008265">
    <property type="entry name" value="Lipase_GDSL_AS"/>
</dbReference>
<dbReference type="Proteomes" id="UP000638648">
    <property type="component" value="Unassembled WGS sequence"/>
</dbReference>
<dbReference type="SUPFAM" id="SSF52266">
    <property type="entry name" value="SGNH hydrolase"/>
    <property type="match status" value="1"/>
</dbReference>
<evidence type="ECO:0000313" key="3">
    <source>
        <dbReference type="Proteomes" id="UP000638648"/>
    </source>
</evidence>
<dbReference type="AlphaFoldDB" id="A0A927RPD3"/>
<feature type="domain" description="SGNH hydrolase-type esterase" evidence="1">
    <location>
        <begin position="12"/>
        <end position="197"/>
    </location>
</feature>
<dbReference type="RefSeq" id="WP_337918192.1">
    <property type="nucleotide sequence ID" value="NZ_BAABJL010000042.1"/>
</dbReference>
<dbReference type="InterPro" id="IPR013830">
    <property type="entry name" value="SGNH_hydro"/>
</dbReference>
<sequence length="207" mass="22708">MSVLKPQSKVLFIGDSITDAGRDRTDPDDLGRGYPRLVAATYAEAHPGDGVRFLNRGISGNRVRDLRARWEPDCLDLAPDVVSVMIGINDTWRRYDRADATSAEDFAADYERILALTTDRLTARLVLVEPFLLPVRPGQDSWREDLDPKIAVVRRLAREYAATLVPLDTIVTAAAANRDAAELAGDGVHPTMEGHALIAGSWLEATT</sequence>
<comment type="caution">
    <text evidence="2">The sequence shown here is derived from an EMBL/GenBank/DDBJ whole genome shotgun (WGS) entry which is preliminary data.</text>
</comment>
<dbReference type="PANTHER" id="PTHR30383">
    <property type="entry name" value="THIOESTERASE 1/PROTEASE 1/LYSOPHOSPHOLIPASE L1"/>
    <property type="match status" value="1"/>
</dbReference>
<keyword evidence="3" id="KW-1185">Reference proteome</keyword>
<dbReference type="CDD" id="cd01834">
    <property type="entry name" value="SGNH_hydrolase_like_2"/>
    <property type="match status" value="1"/>
</dbReference>
<name>A0A927RPD3_9ACTN</name>
<accession>A0A927RPD3</accession>
<evidence type="ECO:0000313" key="2">
    <source>
        <dbReference type="EMBL" id="MBE1611013.1"/>
    </source>
</evidence>
<dbReference type="GO" id="GO:0006629">
    <property type="term" value="P:lipid metabolic process"/>
    <property type="evidence" value="ECO:0007669"/>
    <property type="project" value="InterPro"/>
</dbReference>
<dbReference type="InterPro" id="IPR036514">
    <property type="entry name" value="SGNH_hydro_sf"/>
</dbReference>
<reference evidence="2" key="1">
    <citation type="submission" date="2020-10" db="EMBL/GenBank/DDBJ databases">
        <title>Sequencing the genomes of 1000 actinobacteria strains.</title>
        <authorList>
            <person name="Klenk H.-P."/>
        </authorList>
    </citation>
    <scope>NUCLEOTIDE SEQUENCE</scope>
    <source>
        <strain evidence="2">DSM 45354</strain>
    </source>
</reference>
<dbReference type="Gene3D" id="3.40.50.1110">
    <property type="entry name" value="SGNH hydrolase"/>
    <property type="match status" value="1"/>
</dbReference>